<proteinExistence type="predicted"/>
<dbReference type="Pfam" id="PF00097">
    <property type="entry name" value="zf-C3HC4"/>
    <property type="match status" value="1"/>
</dbReference>
<evidence type="ECO:0000256" key="2">
    <source>
        <dbReference type="ARBA" id="ARBA00022771"/>
    </source>
</evidence>
<dbReference type="Proteomes" id="UP000202427">
    <property type="component" value="Segment"/>
</dbReference>
<keyword evidence="1" id="KW-0479">Metal-binding</keyword>
<dbReference type="SMART" id="SM00184">
    <property type="entry name" value="RING"/>
    <property type="match status" value="1"/>
</dbReference>
<gene>
    <name evidence="7" type="primary">ORF-62</name>
</gene>
<dbReference type="InterPro" id="IPR013083">
    <property type="entry name" value="Znf_RING/FYVE/PHD"/>
</dbReference>
<keyword evidence="5" id="KW-0175">Coiled coil</keyword>
<evidence type="ECO:0000313" key="7">
    <source>
        <dbReference type="EMBL" id="AJD09227.1"/>
    </source>
</evidence>
<keyword evidence="3" id="KW-0862">Zinc</keyword>
<dbReference type="Gene3D" id="3.30.40.10">
    <property type="entry name" value="Zinc/RING finger domain, C3HC4 (zinc finger)"/>
    <property type="match status" value="1"/>
</dbReference>
<accession>A0A0B4UL39</accession>
<dbReference type="RefSeq" id="YP_009118545.1">
    <property type="nucleotide sequence ID" value="NC_026430.1"/>
</dbReference>
<dbReference type="EMBL" id="KJ631623">
    <property type="protein sequence ID" value="AJD09227.1"/>
    <property type="molecule type" value="Genomic_DNA"/>
</dbReference>
<evidence type="ECO:0000256" key="3">
    <source>
        <dbReference type="ARBA" id="ARBA00022833"/>
    </source>
</evidence>
<sequence length="242" mass="28761">MDIIRLQCHICYTVAEIKNNFLQPADAINMVPIVELHLCKHQMCVTCVRKIAQRKRDKRLECPMCRRKNAHFNVYSVNRNVVEVLRCGVNDVREQVYPRCIMDAGSLTRNIFEKSILLETEYNINEPAITPDDLRNVLTRLQEQINEQTKINYTLYLQSQTLTQTNETIERRIEKSRNDYNDVCKQMETIRNLRIKEERALKKLADKRTQWVERNAKLEQENKQLANENIELIKDYNLFKKC</sequence>
<dbReference type="InterPro" id="IPR018957">
    <property type="entry name" value="Znf_C3HC4_RING-type"/>
</dbReference>
<evidence type="ECO:0000256" key="4">
    <source>
        <dbReference type="PROSITE-ProRule" id="PRU00175"/>
    </source>
</evidence>
<reference evidence="7 8" key="1">
    <citation type="journal article" date="2009" name="J. Invertebr. Pathol.">
        <title>Identification of a new nucleopolyhedrovirus from naturally-infected Condylorrhiza vestigialis (Guenee) (Lepidoptera: Crambidae) larvae on poplar plantations in South Brazil.</title>
        <authorList>
            <person name="Castro M.E."/>
            <person name="Ribeiro Z.M."/>
            <person name="Santos A.C."/>
            <person name="Souza M.L."/>
            <person name="Machado E.B."/>
            <person name="Sousa N.J."/>
            <person name="Moscardi F."/>
        </authorList>
    </citation>
    <scope>NUCLEOTIDE SEQUENCE [LARGE SCALE GENOMIC DNA]</scope>
</reference>
<protein>
    <submittedName>
        <fullName evidence="7">Cg30</fullName>
    </submittedName>
</protein>
<dbReference type="GO" id="GO:0008270">
    <property type="term" value="F:zinc ion binding"/>
    <property type="evidence" value="ECO:0007669"/>
    <property type="project" value="UniProtKB-KW"/>
</dbReference>
<dbReference type="PROSITE" id="PS50089">
    <property type="entry name" value="ZF_RING_2"/>
    <property type="match status" value="1"/>
</dbReference>
<dbReference type="SUPFAM" id="SSF57850">
    <property type="entry name" value="RING/U-box"/>
    <property type="match status" value="1"/>
</dbReference>
<evidence type="ECO:0000256" key="5">
    <source>
        <dbReference type="SAM" id="Coils"/>
    </source>
</evidence>
<name>A0A0B4UL39_9ABAC</name>
<organism evidence="7 8">
    <name type="scientific">Condylorrhiza vestigialis mutiple nucleopolyhedrovirus</name>
    <dbReference type="NCBI Taxonomy" id="1592576"/>
    <lineage>
        <taxon>Viruses</taxon>
        <taxon>Viruses incertae sedis</taxon>
        <taxon>Naldaviricetes</taxon>
        <taxon>Lefavirales</taxon>
        <taxon>Baculoviridae</taxon>
        <taxon>Alphabaculovirus</taxon>
        <taxon>Alphabaculovirus covestigialis</taxon>
    </lineage>
</organism>
<dbReference type="InterPro" id="IPR001841">
    <property type="entry name" value="Znf_RING"/>
</dbReference>
<feature type="domain" description="RING-type" evidence="6">
    <location>
        <begin position="8"/>
        <end position="66"/>
    </location>
</feature>
<keyword evidence="2 4" id="KW-0863">Zinc-finger</keyword>
<dbReference type="GeneID" id="23301700"/>
<evidence type="ECO:0000259" key="6">
    <source>
        <dbReference type="PROSITE" id="PS50089"/>
    </source>
</evidence>
<keyword evidence="8" id="KW-1185">Reference proteome</keyword>
<feature type="coiled-coil region" evidence="5">
    <location>
        <begin position="159"/>
        <end position="235"/>
    </location>
</feature>
<dbReference type="KEGG" id="vg:23301700"/>
<dbReference type="InterPro" id="IPR017907">
    <property type="entry name" value="Znf_RING_CS"/>
</dbReference>
<evidence type="ECO:0000313" key="8">
    <source>
        <dbReference type="Proteomes" id="UP000202427"/>
    </source>
</evidence>
<evidence type="ECO:0000256" key="1">
    <source>
        <dbReference type="ARBA" id="ARBA00022723"/>
    </source>
</evidence>
<dbReference type="PROSITE" id="PS00518">
    <property type="entry name" value="ZF_RING_1"/>
    <property type="match status" value="1"/>
</dbReference>
<dbReference type="OrthoDB" id="8894at10239"/>